<comment type="function">
    <text evidence="7">Component of the MICOS complex, a large protein complex of the mitochondrial inner membrane that plays crucial roles in the maintenance of crista junctions, inner membrane architecture, and formation of contact sites to the outer membrane.</text>
</comment>
<keyword evidence="3 7" id="KW-0999">Mitochondrion inner membrane</keyword>
<dbReference type="Pfam" id="PF09731">
    <property type="entry name" value="Mitofilin"/>
    <property type="match status" value="1"/>
</dbReference>
<evidence type="ECO:0000256" key="8">
    <source>
        <dbReference type="SAM" id="Coils"/>
    </source>
</evidence>
<organism evidence="9 10">
    <name type="scientific">Sinocyclocheilus grahami</name>
    <name type="common">Dianchi golden-line fish</name>
    <name type="synonym">Barbus grahami</name>
    <dbReference type="NCBI Taxonomy" id="75366"/>
    <lineage>
        <taxon>Eukaryota</taxon>
        <taxon>Metazoa</taxon>
        <taxon>Chordata</taxon>
        <taxon>Craniata</taxon>
        <taxon>Vertebrata</taxon>
        <taxon>Euteleostomi</taxon>
        <taxon>Actinopterygii</taxon>
        <taxon>Neopterygii</taxon>
        <taxon>Teleostei</taxon>
        <taxon>Ostariophysi</taxon>
        <taxon>Cypriniformes</taxon>
        <taxon>Cyprinidae</taxon>
        <taxon>Cyprininae</taxon>
        <taxon>Sinocyclocheilus</taxon>
    </lineage>
</organism>
<evidence type="ECO:0000256" key="5">
    <source>
        <dbReference type="ARBA" id="ARBA00023128"/>
    </source>
</evidence>
<dbReference type="PANTHER" id="PTHR15415">
    <property type="entry name" value="MITOFILIN"/>
    <property type="match status" value="1"/>
</dbReference>
<protein>
    <recommendedName>
        <fullName evidence="7">MICOS complex subunit MIC60</fullName>
    </recommendedName>
    <alternativeName>
        <fullName evidence="7">Mitofilin</fullName>
    </alternativeName>
</protein>
<evidence type="ECO:0000313" key="9">
    <source>
        <dbReference type="Ensembl" id="ENSSGRP00000113004.1"/>
    </source>
</evidence>
<evidence type="ECO:0000256" key="7">
    <source>
        <dbReference type="RuleBase" id="RU363000"/>
    </source>
</evidence>
<dbReference type="GO" id="GO:0042407">
    <property type="term" value="P:cristae formation"/>
    <property type="evidence" value="ECO:0007669"/>
    <property type="project" value="TreeGrafter"/>
</dbReference>
<name>A0A672TFL6_SINGR</name>
<dbReference type="Proteomes" id="UP000472262">
    <property type="component" value="Unassembled WGS sequence"/>
</dbReference>
<dbReference type="AlphaFoldDB" id="A0A672TFL6"/>
<keyword evidence="6" id="KW-0472">Membrane</keyword>
<evidence type="ECO:0000313" key="10">
    <source>
        <dbReference type="Proteomes" id="UP000472262"/>
    </source>
</evidence>
<comment type="subcellular location">
    <subcellularLocation>
        <location evidence="7">Mitochondrion inner membrane</location>
        <topology evidence="7">Single-pass membrane protein</topology>
    </subcellularLocation>
</comment>
<dbReference type="InterPro" id="IPR019133">
    <property type="entry name" value="MIC60"/>
</dbReference>
<evidence type="ECO:0000256" key="4">
    <source>
        <dbReference type="ARBA" id="ARBA00022989"/>
    </source>
</evidence>
<sequence>MLRVCWKGAHAAALTLVWCVCGRKPPVKCILNMVFLFCRSTAGKIVAASLLTVGGGLGGTILYAKWDPKFRANIEKSVPYSDQLFEMALGPPPPPLVPLQKKPVRVTITFTFPLSVFDAWSHSFTDDVVYVVHATSEDTTKAYLSFHITQCLFWFRRQTYFPWRWNSSVCVCVCIGEERKDHHEPALKERPAEEVSARLAQQDKAEQDALAALTAGLEESLGSSAKTTLQAIGAQEAALTAIATHTNKLKEAMDSQTHPDEKSTQWKALNEALSDRTRAMEEAEEALLKAKGELEILRGVINSAKQSKIDAARPQILAAEENLHSMIVDLDKVVTKVQTAQTEAKIVSQYSELVNEAKAQFQQELANITPEIQANWKGLSGKLSADDLNSLIAHAHRRIDQLNRELAEQRVREQIHIEAALEQQKLEDQKALERAVASALEHRREDMRLEQEKKVQEVREVMEAEMRTQLRRQAAAHTDHLRDVLKVQEQELHEEAQEILNSKMMEQETRYRRLTQEQLDTFTLDMNAAYARLKGIEEAIDSHVIAEEEARKAHQLWLSVEALNYTLKSAGADSPTEPLEGAVGVIKENCAENEFAQALTSALPEESLSRGIYGEASLRARFYDIRRLARRVALIDETRNSLYQYFLSYLQSILLFEREQVAPPVKLAPEDLDTFRLLAYATYSIERGDLELAAKFINQLRGESQRVAQDWLKETRLTLETKQVISLLSAYANAVGLGTTQAP</sequence>
<dbReference type="PANTHER" id="PTHR15415:SF7">
    <property type="entry name" value="MICOS COMPLEX SUBUNIT MIC60"/>
    <property type="match status" value="1"/>
</dbReference>
<feature type="coiled-coil region" evidence="8">
    <location>
        <begin position="385"/>
        <end position="412"/>
    </location>
</feature>
<keyword evidence="2 7" id="KW-0812">Transmembrane</keyword>
<comment type="similarity">
    <text evidence="1 7">Belongs to the MICOS complex subunit Mic60 family.</text>
</comment>
<feature type="coiled-coil region" evidence="8">
    <location>
        <begin position="269"/>
        <end position="300"/>
    </location>
</feature>
<dbReference type="GO" id="GO:0061617">
    <property type="term" value="C:MICOS complex"/>
    <property type="evidence" value="ECO:0007669"/>
    <property type="project" value="TreeGrafter"/>
</dbReference>
<keyword evidence="5 7" id="KW-0496">Mitochondrion</keyword>
<dbReference type="Ensembl" id="ENSSGRT00000120018.1">
    <property type="protein sequence ID" value="ENSSGRP00000113004.1"/>
    <property type="gene ID" value="ENSSGRG00000055540.1"/>
</dbReference>
<evidence type="ECO:0000256" key="3">
    <source>
        <dbReference type="ARBA" id="ARBA00022792"/>
    </source>
</evidence>
<evidence type="ECO:0000256" key="6">
    <source>
        <dbReference type="ARBA" id="ARBA00023136"/>
    </source>
</evidence>
<reference evidence="9" key="1">
    <citation type="submission" date="2025-08" db="UniProtKB">
        <authorList>
            <consortium name="Ensembl"/>
        </authorList>
    </citation>
    <scope>IDENTIFICATION</scope>
</reference>
<keyword evidence="4" id="KW-1133">Transmembrane helix</keyword>
<evidence type="ECO:0000256" key="1">
    <source>
        <dbReference type="ARBA" id="ARBA00010877"/>
    </source>
</evidence>
<accession>A0A672TFL6</accession>
<keyword evidence="10" id="KW-1185">Reference proteome</keyword>
<reference evidence="9" key="2">
    <citation type="submission" date="2025-09" db="UniProtKB">
        <authorList>
            <consortium name="Ensembl"/>
        </authorList>
    </citation>
    <scope>IDENTIFICATION</scope>
</reference>
<proteinExistence type="inferred from homology"/>
<evidence type="ECO:0000256" key="2">
    <source>
        <dbReference type="ARBA" id="ARBA00022692"/>
    </source>
</evidence>
<keyword evidence="8" id="KW-0175">Coiled coil</keyword>
<gene>
    <name evidence="9" type="primary">LOC107551004</name>
</gene>
<comment type="subunit">
    <text evidence="7">Component of the mitochondrial contact site and cristae organizing system (MICOS) complex.</text>
</comment>